<dbReference type="Proteomes" id="UP000199041">
    <property type="component" value="Unassembled WGS sequence"/>
</dbReference>
<dbReference type="Pfam" id="PF13673">
    <property type="entry name" value="Acetyltransf_10"/>
    <property type="match status" value="1"/>
</dbReference>
<dbReference type="OrthoDB" id="9789605at2"/>
<dbReference type="GO" id="GO:0016747">
    <property type="term" value="F:acyltransferase activity, transferring groups other than amino-acyl groups"/>
    <property type="evidence" value="ECO:0007669"/>
    <property type="project" value="InterPro"/>
</dbReference>
<reference evidence="2 3" key="1">
    <citation type="submission" date="2016-10" db="EMBL/GenBank/DDBJ databases">
        <authorList>
            <person name="de Groot N.N."/>
        </authorList>
    </citation>
    <scope>NUCLEOTIDE SEQUENCE [LARGE SCALE GENOMIC DNA]</scope>
    <source>
        <strain evidence="2 3">Vu-144</strain>
    </source>
</reference>
<dbReference type="InterPro" id="IPR016181">
    <property type="entry name" value="Acyl_CoA_acyltransferase"/>
</dbReference>
<dbReference type="Gene3D" id="3.40.630.30">
    <property type="match status" value="1"/>
</dbReference>
<name>A0A1H4C6A0_9BACT</name>
<gene>
    <name evidence="2" type="ORF">SAMN05192529_1285</name>
</gene>
<dbReference type="EMBL" id="FNQY01000028">
    <property type="protein sequence ID" value="SEA55876.1"/>
    <property type="molecule type" value="Genomic_DNA"/>
</dbReference>
<evidence type="ECO:0000313" key="2">
    <source>
        <dbReference type="EMBL" id="SEA55876.1"/>
    </source>
</evidence>
<accession>A0A1H4C6A0</accession>
<keyword evidence="2" id="KW-0808">Transferase</keyword>
<dbReference type="PROSITE" id="PS51186">
    <property type="entry name" value="GNAT"/>
    <property type="match status" value="1"/>
</dbReference>
<proteinExistence type="predicted"/>
<keyword evidence="3" id="KW-1185">Reference proteome</keyword>
<sequence>MNIILSETRKINKADIIQLYKANSWSAAQKPEALYNGLMNAHALISAWDDDQLIGLGNAISDGHLVVYYPHLLVHPAYQRHGVGQQIMIKLQEKYTGFHMQILTADNKAINFYKKMGFTRAGSTIPMWIYKGKEH</sequence>
<organism evidence="2 3">
    <name type="scientific">Arachidicoccus rhizosphaerae</name>
    <dbReference type="NCBI Taxonomy" id="551991"/>
    <lineage>
        <taxon>Bacteria</taxon>
        <taxon>Pseudomonadati</taxon>
        <taxon>Bacteroidota</taxon>
        <taxon>Chitinophagia</taxon>
        <taxon>Chitinophagales</taxon>
        <taxon>Chitinophagaceae</taxon>
        <taxon>Arachidicoccus</taxon>
    </lineage>
</organism>
<dbReference type="AlphaFoldDB" id="A0A1H4C6A0"/>
<dbReference type="RefSeq" id="WP_091400782.1">
    <property type="nucleotide sequence ID" value="NZ_FNQY01000028.1"/>
</dbReference>
<evidence type="ECO:0000259" key="1">
    <source>
        <dbReference type="PROSITE" id="PS51186"/>
    </source>
</evidence>
<dbReference type="CDD" id="cd04301">
    <property type="entry name" value="NAT_SF"/>
    <property type="match status" value="1"/>
</dbReference>
<evidence type="ECO:0000313" key="3">
    <source>
        <dbReference type="Proteomes" id="UP000199041"/>
    </source>
</evidence>
<feature type="domain" description="N-acetyltransferase" evidence="1">
    <location>
        <begin position="6"/>
        <end position="135"/>
    </location>
</feature>
<protein>
    <submittedName>
        <fullName evidence="2">Acetyltransferase (GNAT) domain-containing protein</fullName>
    </submittedName>
</protein>
<dbReference type="SUPFAM" id="SSF55729">
    <property type="entry name" value="Acyl-CoA N-acyltransferases (Nat)"/>
    <property type="match status" value="1"/>
</dbReference>
<dbReference type="InterPro" id="IPR000182">
    <property type="entry name" value="GNAT_dom"/>
</dbReference>